<dbReference type="Proteomes" id="UP000237441">
    <property type="component" value="Unassembled WGS sequence"/>
</dbReference>
<evidence type="ECO:0000259" key="1">
    <source>
        <dbReference type="PROSITE" id="PS50181"/>
    </source>
</evidence>
<dbReference type="Pfam" id="PF00646">
    <property type="entry name" value="F-box"/>
    <property type="match status" value="1"/>
</dbReference>
<evidence type="ECO:0000313" key="2">
    <source>
        <dbReference type="EMBL" id="PQK11672.1"/>
    </source>
</evidence>
<proteinExistence type="predicted"/>
<accession>A0A2S7Y744</accession>
<feature type="domain" description="F-box" evidence="1">
    <location>
        <begin position="1"/>
        <end position="47"/>
    </location>
</feature>
<dbReference type="OrthoDB" id="5060046at2759"/>
<sequence length="229" mass="26334">MVQLLELPVELQVEIFGRLAFPDNVNLKYTCRGLYDLINFDHTAQMEAENSKYAVEKRLFVCNDCHRMRRSHQFADKMIKKSRRRGGSEALTRFCIDCGVTPKGEKNSLRYTPGSHISIQGVHHVICQACQAFTRGAQRNDGVNLPYCLRCCRGQHAEDQRREIERRSLDIQWRGFLENRALRRSDHDENAGNQDLDDRVSSLTSDEIYMDMIQAEADGYMNSPKAGSE</sequence>
<reference evidence="2 3" key="1">
    <citation type="submission" date="2016-07" db="EMBL/GenBank/DDBJ databases">
        <title>Comparative genomics of the entomopathogenic fungus Beauveria bassiana.</title>
        <authorList>
            <person name="Valero Jimenez C.A."/>
            <person name="Zwaan B.J."/>
            <person name="Van Kan J.A."/>
            <person name="Takken W."/>
            <person name="Debets A.J."/>
            <person name="Schoustra S.E."/>
            <person name="Koenraadt C.J."/>
        </authorList>
    </citation>
    <scope>NUCLEOTIDE SEQUENCE [LARGE SCALE GENOMIC DNA]</scope>
    <source>
        <strain evidence="2 3">ARSEF 8028</strain>
    </source>
</reference>
<dbReference type="PROSITE" id="PS50181">
    <property type="entry name" value="FBOX"/>
    <property type="match status" value="1"/>
</dbReference>
<evidence type="ECO:0000313" key="3">
    <source>
        <dbReference type="Proteomes" id="UP000237441"/>
    </source>
</evidence>
<name>A0A2S7Y744_BEABA</name>
<gene>
    <name evidence="2" type="ORF">BB8028_0003g02960</name>
</gene>
<comment type="caution">
    <text evidence="2">The sequence shown here is derived from an EMBL/GenBank/DDBJ whole genome shotgun (WGS) entry which is preliminary data.</text>
</comment>
<organism evidence="2 3">
    <name type="scientific">Beauveria bassiana</name>
    <name type="common">White muscardine disease fungus</name>
    <name type="synonym">Tritirachium shiotae</name>
    <dbReference type="NCBI Taxonomy" id="176275"/>
    <lineage>
        <taxon>Eukaryota</taxon>
        <taxon>Fungi</taxon>
        <taxon>Dikarya</taxon>
        <taxon>Ascomycota</taxon>
        <taxon>Pezizomycotina</taxon>
        <taxon>Sordariomycetes</taxon>
        <taxon>Hypocreomycetidae</taxon>
        <taxon>Hypocreales</taxon>
        <taxon>Cordycipitaceae</taxon>
        <taxon>Beauveria</taxon>
    </lineage>
</organism>
<protein>
    <recommendedName>
        <fullName evidence="1">F-box domain-containing protein</fullName>
    </recommendedName>
</protein>
<dbReference type="AlphaFoldDB" id="A0A2S7Y744"/>
<dbReference type="InterPro" id="IPR036047">
    <property type="entry name" value="F-box-like_dom_sf"/>
</dbReference>
<dbReference type="InterPro" id="IPR001810">
    <property type="entry name" value="F-box_dom"/>
</dbReference>
<dbReference type="EMBL" id="JRHA01000003">
    <property type="protein sequence ID" value="PQK11672.1"/>
    <property type="molecule type" value="Genomic_DNA"/>
</dbReference>
<dbReference type="SUPFAM" id="SSF81383">
    <property type="entry name" value="F-box domain"/>
    <property type="match status" value="1"/>
</dbReference>